<evidence type="ECO:0000313" key="5">
    <source>
        <dbReference type="Proteomes" id="UP001189429"/>
    </source>
</evidence>
<accession>A0ABN9QHY6</accession>
<protein>
    <recommendedName>
        <fullName evidence="6">Sulfatase N-terminal domain-containing protein</fullName>
    </recommendedName>
</protein>
<sequence length="302" mass="32889">MAENTVLIFFSDNGGQVEEGASNWPLRGWKGSLWEGGVRSQVNASTVCPLEAFIHSPLLPASMVGQSWGGLVHISEAGVYGSLRWGRPGRSGSEAGRRPPGITDMMPTILGLAQPGGGSSRAPALATDGVDFWKPLAAGSPASDRQEILLNIDPMGPCTPEVVRAGAPCDSKWGVRNAALRVGEWKLIQRYPGDWPSPRAWPANHGPSHQDEWRAPPDYDVPADKLRHSSAEGCGPCSFTKEEMDQKVFDDSKVCLFNIERDPEERCDLSKALPSVVQQLVERLHAHNRTAVPVRYPKERPE</sequence>
<organism evidence="4 5">
    <name type="scientific">Prorocentrum cordatum</name>
    <dbReference type="NCBI Taxonomy" id="2364126"/>
    <lineage>
        <taxon>Eukaryota</taxon>
        <taxon>Sar</taxon>
        <taxon>Alveolata</taxon>
        <taxon>Dinophyceae</taxon>
        <taxon>Prorocentrales</taxon>
        <taxon>Prorocentraceae</taxon>
        <taxon>Prorocentrum</taxon>
    </lineage>
</organism>
<dbReference type="InterPro" id="IPR017850">
    <property type="entry name" value="Alkaline_phosphatase_core_sf"/>
</dbReference>
<dbReference type="Gene3D" id="3.40.720.10">
    <property type="entry name" value="Alkaline Phosphatase, subunit A"/>
    <property type="match status" value="2"/>
</dbReference>
<dbReference type="PANTHER" id="PTHR10342">
    <property type="entry name" value="ARYLSULFATASE"/>
    <property type="match status" value="1"/>
</dbReference>
<dbReference type="EMBL" id="CAUYUJ010003514">
    <property type="protein sequence ID" value="CAK0805633.1"/>
    <property type="molecule type" value="Genomic_DNA"/>
</dbReference>
<evidence type="ECO:0000256" key="2">
    <source>
        <dbReference type="ARBA" id="ARBA00022837"/>
    </source>
</evidence>
<keyword evidence="5" id="KW-1185">Reference proteome</keyword>
<dbReference type="Proteomes" id="UP001189429">
    <property type="component" value="Unassembled WGS sequence"/>
</dbReference>
<evidence type="ECO:0000256" key="3">
    <source>
        <dbReference type="ARBA" id="ARBA00023180"/>
    </source>
</evidence>
<gene>
    <name evidence="4" type="ORF">PCOR1329_LOCUS12098</name>
</gene>
<feature type="non-terminal residue" evidence="4">
    <location>
        <position position="302"/>
    </location>
</feature>
<name>A0ABN9QHY6_9DINO</name>
<keyword evidence="1" id="KW-0479">Metal-binding</keyword>
<dbReference type="PANTHER" id="PTHR10342:SF274">
    <property type="entry name" value="ARYLSULFATASE B"/>
    <property type="match status" value="1"/>
</dbReference>
<evidence type="ECO:0000256" key="1">
    <source>
        <dbReference type="ARBA" id="ARBA00022723"/>
    </source>
</evidence>
<dbReference type="Gene3D" id="3.30.1120.10">
    <property type="match status" value="1"/>
</dbReference>
<evidence type="ECO:0008006" key="6">
    <source>
        <dbReference type="Google" id="ProtNLM"/>
    </source>
</evidence>
<proteinExistence type="predicted"/>
<evidence type="ECO:0000313" key="4">
    <source>
        <dbReference type="EMBL" id="CAK0805633.1"/>
    </source>
</evidence>
<dbReference type="InterPro" id="IPR047115">
    <property type="entry name" value="ARSB"/>
</dbReference>
<keyword evidence="2" id="KW-0106">Calcium</keyword>
<reference evidence="4" key="1">
    <citation type="submission" date="2023-10" db="EMBL/GenBank/DDBJ databases">
        <authorList>
            <person name="Chen Y."/>
            <person name="Shah S."/>
            <person name="Dougan E. K."/>
            <person name="Thang M."/>
            <person name="Chan C."/>
        </authorList>
    </citation>
    <scope>NUCLEOTIDE SEQUENCE [LARGE SCALE GENOMIC DNA]</scope>
</reference>
<comment type="caution">
    <text evidence="4">The sequence shown here is derived from an EMBL/GenBank/DDBJ whole genome shotgun (WGS) entry which is preliminary data.</text>
</comment>
<dbReference type="SUPFAM" id="SSF53649">
    <property type="entry name" value="Alkaline phosphatase-like"/>
    <property type="match status" value="1"/>
</dbReference>
<keyword evidence="3" id="KW-0325">Glycoprotein</keyword>